<name>A0A0C3ERL2_9AGAM</name>
<evidence type="ECO:0000313" key="1">
    <source>
        <dbReference type="EMBL" id="KIM70466.1"/>
    </source>
</evidence>
<protein>
    <submittedName>
        <fullName evidence="1">Uncharacterized protein</fullName>
    </submittedName>
</protein>
<organism evidence="1 2">
    <name type="scientific">Scleroderma citrinum Foug A</name>
    <dbReference type="NCBI Taxonomy" id="1036808"/>
    <lineage>
        <taxon>Eukaryota</taxon>
        <taxon>Fungi</taxon>
        <taxon>Dikarya</taxon>
        <taxon>Basidiomycota</taxon>
        <taxon>Agaricomycotina</taxon>
        <taxon>Agaricomycetes</taxon>
        <taxon>Agaricomycetidae</taxon>
        <taxon>Boletales</taxon>
        <taxon>Sclerodermatineae</taxon>
        <taxon>Sclerodermataceae</taxon>
        <taxon>Scleroderma</taxon>
    </lineage>
</organism>
<gene>
    <name evidence="1" type="ORF">SCLCIDRAFT_100773</name>
</gene>
<sequence>HDLTDKSSSAVVQKYVRFRVEFSSLVTSQDGGFLAPPAPTTSVNVGSRAFHPAILSAAASATSAMLTSSRHMGDKATTTNGVSHPTCAVVLAQEKGSASTFRALCQQFREAWTLDVMASSQVNIPMFL</sequence>
<reference evidence="2" key="2">
    <citation type="submission" date="2015-01" db="EMBL/GenBank/DDBJ databases">
        <title>Evolutionary Origins and Diversification of the Mycorrhizal Mutualists.</title>
        <authorList>
            <consortium name="DOE Joint Genome Institute"/>
            <consortium name="Mycorrhizal Genomics Consortium"/>
            <person name="Kohler A."/>
            <person name="Kuo A."/>
            <person name="Nagy L.G."/>
            <person name="Floudas D."/>
            <person name="Copeland A."/>
            <person name="Barry K.W."/>
            <person name="Cichocki N."/>
            <person name="Veneault-Fourrey C."/>
            <person name="LaButti K."/>
            <person name="Lindquist E.A."/>
            <person name="Lipzen A."/>
            <person name="Lundell T."/>
            <person name="Morin E."/>
            <person name="Murat C."/>
            <person name="Riley R."/>
            <person name="Ohm R."/>
            <person name="Sun H."/>
            <person name="Tunlid A."/>
            <person name="Henrissat B."/>
            <person name="Grigoriev I.V."/>
            <person name="Hibbett D.S."/>
            <person name="Martin F."/>
        </authorList>
    </citation>
    <scope>NUCLEOTIDE SEQUENCE [LARGE SCALE GENOMIC DNA]</scope>
    <source>
        <strain evidence="2">Foug A</strain>
    </source>
</reference>
<accession>A0A0C3ERL2</accession>
<dbReference type="AlphaFoldDB" id="A0A0C3ERL2"/>
<dbReference type="InParanoid" id="A0A0C3ERL2"/>
<keyword evidence="2" id="KW-1185">Reference proteome</keyword>
<feature type="non-terminal residue" evidence="1">
    <location>
        <position position="1"/>
    </location>
</feature>
<dbReference type="STRING" id="1036808.A0A0C3ERL2"/>
<dbReference type="HOGENOM" id="CLU_1897047_0_0_1"/>
<proteinExistence type="predicted"/>
<dbReference type="Proteomes" id="UP000053989">
    <property type="component" value="Unassembled WGS sequence"/>
</dbReference>
<evidence type="ECO:0000313" key="2">
    <source>
        <dbReference type="Proteomes" id="UP000053989"/>
    </source>
</evidence>
<dbReference type="OrthoDB" id="193931at2759"/>
<reference evidence="1 2" key="1">
    <citation type="submission" date="2014-04" db="EMBL/GenBank/DDBJ databases">
        <authorList>
            <consortium name="DOE Joint Genome Institute"/>
            <person name="Kuo A."/>
            <person name="Kohler A."/>
            <person name="Nagy L.G."/>
            <person name="Floudas D."/>
            <person name="Copeland A."/>
            <person name="Barry K.W."/>
            <person name="Cichocki N."/>
            <person name="Veneault-Fourrey C."/>
            <person name="LaButti K."/>
            <person name="Lindquist E.A."/>
            <person name="Lipzen A."/>
            <person name="Lundell T."/>
            <person name="Morin E."/>
            <person name="Murat C."/>
            <person name="Sun H."/>
            <person name="Tunlid A."/>
            <person name="Henrissat B."/>
            <person name="Grigoriev I.V."/>
            <person name="Hibbett D.S."/>
            <person name="Martin F."/>
            <person name="Nordberg H.P."/>
            <person name="Cantor M.N."/>
            <person name="Hua S.X."/>
        </authorList>
    </citation>
    <scope>NUCLEOTIDE SEQUENCE [LARGE SCALE GENOMIC DNA]</scope>
    <source>
        <strain evidence="1 2">Foug A</strain>
    </source>
</reference>
<dbReference type="EMBL" id="KN822004">
    <property type="protein sequence ID" value="KIM70466.1"/>
    <property type="molecule type" value="Genomic_DNA"/>
</dbReference>